<gene>
    <name evidence="1" type="ORF">FAZ98_11245</name>
</gene>
<dbReference type="EMBL" id="CP046913">
    <property type="protein sequence ID" value="QGZ62258.1"/>
    <property type="molecule type" value="Genomic_DNA"/>
</dbReference>
<accession>A0A7Z2JFU1</accession>
<name>A0A7Z2JFU1_9BURK</name>
<dbReference type="RefSeq" id="WP_158951286.1">
    <property type="nucleotide sequence ID" value="NZ_CP046913.1"/>
</dbReference>
<proteinExistence type="predicted"/>
<dbReference type="Proteomes" id="UP000433577">
    <property type="component" value="Chromosome 1"/>
</dbReference>
<evidence type="ECO:0000313" key="1">
    <source>
        <dbReference type="EMBL" id="QGZ62258.1"/>
    </source>
</evidence>
<dbReference type="KEGG" id="pacs:FAZ98_11245"/>
<reference evidence="1 2" key="1">
    <citation type="submission" date="2019-12" db="EMBL/GenBank/DDBJ databases">
        <title>Paraburkholderia acidiphila 7Q-K02 sp. nov and Paraburkholderia acidisoli DHF22 sp. nov., two strains isolated from forest soil.</title>
        <authorList>
            <person name="Gao Z."/>
            <person name="Qiu L."/>
        </authorList>
    </citation>
    <scope>NUCLEOTIDE SEQUENCE [LARGE SCALE GENOMIC DNA]</scope>
    <source>
        <strain evidence="1 2">DHF22</strain>
    </source>
</reference>
<dbReference type="AlphaFoldDB" id="A0A7Z2JFU1"/>
<evidence type="ECO:0000313" key="2">
    <source>
        <dbReference type="Proteomes" id="UP000433577"/>
    </source>
</evidence>
<organism evidence="1 2">
    <name type="scientific">Paraburkholderia acidisoli</name>
    <dbReference type="NCBI Taxonomy" id="2571748"/>
    <lineage>
        <taxon>Bacteria</taxon>
        <taxon>Pseudomonadati</taxon>
        <taxon>Pseudomonadota</taxon>
        <taxon>Betaproteobacteria</taxon>
        <taxon>Burkholderiales</taxon>
        <taxon>Burkholderiaceae</taxon>
        <taxon>Paraburkholderia</taxon>
    </lineage>
</organism>
<keyword evidence="2" id="KW-1185">Reference proteome</keyword>
<sequence length="96" mass="9154">MLGAIETLDPVDTPGVVNAAGAAVRPASFVATGADETASAPALCSSRSPVSRPAARACVLRDSVPDGFAGLTAAPAARACCASARGALGVAADCAA</sequence>
<protein>
    <submittedName>
        <fullName evidence="1">Uncharacterized protein</fullName>
    </submittedName>
</protein>